<dbReference type="PROSITE" id="PS51257">
    <property type="entry name" value="PROKAR_LIPOPROTEIN"/>
    <property type="match status" value="1"/>
</dbReference>
<evidence type="ECO:0000313" key="3">
    <source>
        <dbReference type="EMBL" id="SDN89435.1"/>
    </source>
</evidence>
<feature type="compositionally biased region" description="Basic and acidic residues" evidence="1">
    <location>
        <begin position="433"/>
        <end position="442"/>
    </location>
</feature>
<keyword evidence="3" id="KW-0813">Transport</keyword>
<reference evidence="4" key="1">
    <citation type="submission" date="2016-10" db="EMBL/GenBank/DDBJ databases">
        <authorList>
            <person name="Varghese N."/>
            <person name="Submissions S."/>
        </authorList>
    </citation>
    <scope>NUCLEOTIDE SEQUENCE [LARGE SCALE GENOMIC DNA]</scope>
    <source>
        <strain evidence="4">CGMCC 1.10369</strain>
    </source>
</reference>
<sequence length="454" mass="50192">MKKLTALSAVTLGSLLLFTACQEPEQPEGEGDNSTEAAENEEAAEGNGEESTEDTPGDVDVDAAEIVLDFWNGFTGPDGEDINNIIADFNEMHEGEIAVRTQTMPWENFYDQFRTVVANDEAPDIAIMHLDSIAGYAQNDTLTPLDDLVDDIGFEDDDFIEEVWQAGEFEGSRYGIPLDVHPLGLFYNIDLLEEAGYSEPPETYDELVEMSLAVQEETDAYGIAMPVFWPSNMIFYTSLMSHGGETVSEDGLTALYNSPEGEEALQKMVDLVYEHEVSPADVQADGEVTLFRQGNSAFHINGIWMIAGFEDQEGLNFGSAPVPNFGDEEGVWAGSHNFVLPKQEEEDPERQEAAMEFIEFVTENGVDWAKAGQVPASYSVLESEEFQELEHQYNISQQEFIFPPTSPYYDDTWGPTGPAVDEAMLQQMTPDEALERAAREGEANAEQAASEHSD</sequence>
<dbReference type="CDD" id="cd14748">
    <property type="entry name" value="PBP2_UgpB"/>
    <property type="match status" value="1"/>
</dbReference>
<dbReference type="AlphaFoldDB" id="A0A1H0F4B5"/>
<dbReference type="PANTHER" id="PTHR43649:SF12">
    <property type="entry name" value="DIACETYLCHITOBIOSE BINDING PROTEIN DASA"/>
    <property type="match status" value="1"/>
</dbReference>
<dbReference type="OrthoDB" id="9768630at2"/>
<dbReference type="EMBL" id="FNIL01000004">
    <property type="protein sequence ID" value="SDN89435.1"/>
    <property type="molecule type" value="Genomic_DNA"/>
</dbReference>
<accession>A0A1H0F4B5</accession>
<dbReference type="RefSeq" id="WP_090842616.1">
    <property type="nucleotide sequence ID" value="NZ_FNIL01000004.1"/>
</dbReference>
<dbReference type="Proteomes" id="UP000198778">
    <property type="component" value="Unassembled WGS sequence"/>
</dbReference>
<dbReference type="Gene3D" id="3.40.190.10">
    <property type="entry name" value="Periplasmic binding protein-like II"/>
    <property type="match status" value="1"/>
</dbReference>
<keyword evidence="4" id="KW-1185">Reference proteome</keyword>
<dbReference type="STRING" id="745820.SAMN04488053_104182"/>
<dbReference type="SUPFAM" id="SSF53850">
    <property type="entry name" value="Periplasmic binding protein-like II"/>
    <property type="match status" value="1"/>
</dbReference>
<feature type="chain" id="PRO_5039045704" evidence="2">
    <location>
        <begin position="20"/>
        <end position="454"/>
    </location>
</feature>
<feature type="region of interest" description="Disordered" evidence="1">
    <location>
        <begin position="429"/>
        <end position="454"/>
    </location>
</feature>
<organism evidence="3 4">
    <name type="scientific">Alkalicoccus daliensis</name>
    <dbReference type="NCBI Taxonomy" id="745820"/>
    <lineage>
        <taxon>Bacteria</taxon>
        <taxon>Bacillati</taxon>
        <taxon>Bacillota</taxon>
        <taxon>Bacilli</taxon>
        <taxon>Bacillales</taxon>
        <taxon>Bacillaceae</taxon>
        <taxon>Alkalicoccus</taxon>
    </lineage>
</organism>
<dbReference type="PANTHER" id="PTHR43649">
    <property type="entry name" value="ARABINOSE-BINDING PROTEIN-RELATED"/>
    <property type="match status" value="1"/>
</dbReference>
<proteinExistence type="predicted"/>
<evidence type="ECO:0000313" key="4">
    <source>
        <dbReference type="Proteomes" id="UP000198778"/>
    </source>
</evidence>
<evidence type="ECO:0000256" key="1">
    <source>
        <dbReference type="SAM" id="MobiDB-lite"/>
    </source>
</evidence>
<keyword evidence="3" id="KW-0762">Sugar transport</keyword>
<dbReference type="Pfam" id="PF01547">
    <property type="entry name" value="SBP_bac_1"/>
    <property type="match status" value="1"/>
</dbReference>
<feature type="signal peptide" evidence="2">
    <location>
        <begin position="1"/>
        <end position="19"/>
    </location>
</feature>
<dbReference type="InterPro" id="IPR050490">
    <property type="entry name" value="Bact_solute-bd_prot1"/>
</dbReference>
<evidence type="ECO:0000256" key="2">
    <source>
        <dbReference type="SAM" id="SignalP"/>
    </source>
</evidence>
<keyword evidence="2" id="KW-0732">Signal</keyword>
<gene>
    <name evidence="3" type="ORF">SAMN04488053_104182</name>
</gene>
<name>A0A1H0F4B5_9BACI</name>
<feature type="region of interest" description="Disordered" evidence="1">
    <location>
        <begin position="21"/>
        <end position="57"/>
    </location>
</feature>
<dbReference type="InterPro" id="IPR006059">
    <property type="entry name" value="SBP"/>
</dbReference>
<protein>
    <submittedName>
        <fullName evidence="3">Multiple sugar transport system substrate-binding protein</fullName>
    </submittedName>
</protein>
<feature type="compositionally biased region" description="Acidic residues" evidence="1">
    <location>
        <begin position="25"/>
        <end position="57"/>
    </location>
</feature>